<reference evidence="3" key="1">
    <citation type="submission" date="2020-03" db="EMBL/GenBank/DDBJ databases">
        <title>The deep terrestrial virosphere.</title>
        <authorList>
            <person name="Holmfeldt K."/>
            <person name="Nilsson E."/>
            <person name="Simone D."/>
            <person name="Lopez-Fernandez M."/>
            <person name="Wu X."/>
            <person name="de Brujin I."/>
            <person name="Lundin D."/>
            <person name="Andersson A."/>
            <person name="Bertilsson S."/>
            <person name="Dopson M."/>
        </authorList>
    </citation>
    <scope>NUCLEOTIDE SEQUENCE</scope>
    <source>
        <strain evidence="3">MM171B00960</strain>
    </source>
</reference>
<dbReference type="InterPro" id="IPR027417">
    <property type="entry name" value="P-loop_NTPase"/>
</dbReference>
<evidence type="ECO:0000259" key="2">
    <source>
        <dbReference type="Pfam" id="PF17289"/>
    </source>
</evidence>
<proteinExistence type="predicted"/>
<protein>
    <submittedName>
        <fullName evidence="3">Putative terminase</fullName>
    </submittedName>
</protein>
<dbReference type="Pfam" id="PF17289">
    <property type="entry name" value="Terminase_6C"/>
    <property type="match status" value="1"/>
</dbReference>
<dbReference type="AlphaFoldDB" id="A0A6M3ME34"/>
<feature type="domain" description="Terminase large subunit gp17-like C-terminal" evidence="2">
    <location>
        <begin position="267"/>
        <end position="386"/>
    </location>
</feature>
<accession>A0A6M3ME34</accession>
<keyword evidence="1" id="KW-1188">Viral release from host cell</keyword>
<evidence type="ECO:0000313" key="3">
    <source>
        <dbReference type="EMBL" id="QJB02972.1"/>
    </source>
</evidence>
<dbReference type="Gene3D" id="3.40.50.300">
    <property type="entry name" value="P-loop containing nucleotide triphosphate hydrolases"/>
    <property type="match status" value="1"/>
</dbReference>
<name>A0A6M3ME34_9ZZZZ</name>
<gene>
    <name evidence="3" type="ORF">MM171B00960_0003</name>
</gene>
<organism evidence="3">
    <name type="scientific">viral metagenome</name>
    <dbReference type="NCBI Taxonomy" id="1070528"/>
    <lineage>
        <taxon>unclassified sequences</taxon>
        <taxon>metagenomes</taxon>
        <taxon>organismal metagenomes</taxon>
    </lineage>
</organism>
<dbReference type="InterPro" id="IPR035421">
    <property type="entry name" value="Terminase_6C"/>
</dbReference>
<dbReference type="EMBL" id="MT143818">
    <property type="protein sequence ID" value="QJB02972.1"/>
    <property type="molecule type" value="Genomic_DNA"/>
</dbReference>
<evidence type="ECO:0000256" key="1">
    <source>
        <dbReference type="ARBA" id="ARBA00022612"/>
    </source>
</evidence>
<sequence length="469" mass="51489">MDSMECKVVLPSSVKHPIQQAFIDCSAKRIVVRAGRRGGKTVGVAIKACKAFLDKRRVLYASPTSEQVGRFWTTVCAAFQEGIDKGVIYKNDTLHILEIPGTEIRIRAKSAWNADSLRGDYADLLILDEYQLMAEDTWELVGAPMLLDNDGNAIFIYTPPSLHSRSASKAKDPQHAAKTFLSAVLKENKSISEGTEPRWKTFHFSSMENPYISKQALSDITQDMTSLAYKMEILAQDVSEAPGALWTRKDIDKARALKAPDLERIVIGVDPSITSGGDEAGIIGAGKSGEEGYVLEDSSVQGSPLVWATAAVTLYHKLKADRIVAEVNQGGEMVSAVIHQVDPSVPVKMVHASRGKATRAEPISAKYEKGMIHHVGKFEKLEDEMCLWIPGDPSPNRLDALVWSFTDLLLGPGAASVRVLDGPESAVETEKGKCFLCGEVKDCVEEDGKLFCYPCLREKRAWEEMSKED</sequence>